<dbReference type="InterPro" id="IPR003500">
    <property type="entry name" value="RpiB_LacA_LacB"/>
</dbReference>
<sequence length="157" mass="17266">MKVAVGADFSAIARKNEVKAYLLENGYEVLDLGQNEGEDQLIYPEAAKRIALAVQSGEAERGIIFCGTGGGVSIMANKFRGVYCVASESMYTAFKMRQLNGANVLAMGKNVAGEQNTYEIVNMFLTTDFCQDFAPEREAFVSGLRRRMLEIEAENLK</sequence>
<dbReference type="NCBIfam" id="TIGR00689">
    <property type="entry name" value="rpiB_lacA_lacB"/>
    <property type="match status" value="1"/>
</dbReference>
<dbReference type="Gene3D" id="3.40.1400.10">
    <property type="entry name" value="Sugar-phosphate isomerase, RpiB/LacA/LacB"/>
    <property type="match status" value="1"/>
</dbReference>
<organism evidence="2 3">
    <name type="scientific">Enterocloster lavalensis</name>
    <dbReference type="NCBI Taxonomy" id="460384"/>
    <lineage>
        <taxon>Bacteria</taxon>
        <taxon>Bacillati</taxon>
        <taxon>Bacillota</taxon>
        <taxon>Clostridia</taxon>
        <taxon>Lachnospirales</taxon>
        <taxon>Lachnospiraceae</taxon>
        <taxon>Enterocloster</taxon>
    </lineage>
</organism>
<protein>
    <submittedName>
        <fullName evidence="2">Ribose 5-phosphate isomerase B</fullName>
    </submittedName>
</protein>
<reference evidence="3" key="1">
    <citation type="submission" date="2016-10" db="EMBL/GenBank/DDBJ databases">
        <authorList>
            <person name="Varghese N."/>
            <person name="Submissions S."/>
        </authorList>
    </citation>
    <scope>NUCLEOTIDE SEQUENCE [LARGE SCALE GENOMIC DNA]</scope>
    <source>
        <strain evidence="3">NLAE-zl-G277</strain>
    </source>
</reference>
<gene>
    <name evidence="2" type="ORF">SAMN05216313_10827</name>
</gene>
<dbReference type="GO" id="GO:0016861">
    <property type="term" value="F:intramolecular oxidoreductase activity, interconverting aldoses and ketoses"/>
    <property type="evidence" value="ECO:0007669"/>
    <property type="project" value="UniProtKB-ARBA"/>
</dbReference>
<dbReference type="InterPro" id="IPR036569">
    <property type="entry name" value="RpiB_LacA_LacB_sf"/>
</dbReference>
<dbReference type="PIRSF" id="PIRSF005384">
    <property type="entry name" value="RpiB_LacA_B"/>
    <property type="match status" value="1"/>
</dbReference>
<evidence type="ECO:0000256" key="1">
    <source>
        <dbReference type="ARBA" id="ARBA00008754"/>
    </source>
</evidence>
<accession>A0A1I0F9H3</accession>
<name>A0A1I0F9H3_9FIRM</name>
<dbReference type="STRING" id="460384.SAMN05216313_10827"/>
<evidence type="ECO:0000313" key="2">
    <source>
        <dbReference type="EMBL" id="SET53776.1"/>
    </source>
</evidence>
<dbReference type="Pfam" id="PF02502">
    <property type="entry name" value="LacAB_rpiB"/>
    <property type="match status" value="1"/>
</dbReference>
<dbReference type="GO" id="GO:0005975">
    <property type="term" value="P:carbohydrate metabolic process"/>
    <property type="evidence" value="ECO:0007669"/>
    <property type="project" value="InterPro"/>
</dbReference>
<dbReference type="RefSeq" id="WP_092362745.1">
    <property type="nucleotide sequence ID" value="NZ_CABJCG010000009.1"/>
</dbReference>
<dbReference type="GeneID" id="93278028"/>
<evidence type="ECO:0000313" key="3">
    <source>
        <dbReference type="Proteomes" id="UP000198508"/>
    </source>
</evidence>
<keyword evidence="2" id="KW-0413">Isomerase</keyword>
<dbReference type="EMBL" id="FOIM01000008">
    <property type="protein sequence ID" value="SET53776.1"/>
    <property type="molecule type" value="Genomic_DNA"/>
</dbReference>
<dbReference type="Proteomes" id="UP000198508">
    <property type="component" value="Unassembled WGS sequence"/>
</dbReference>
<dbReference type="PANTHER" id="PTHR30345">
    <property type="entry name" value="RIBOSE-5-PHOSPHATE ISOMERASE B"/>
    <property type="match status" value="1"/>
</dbReference>
<keyword evidence="3" id="KW-1185">Reference proteome</keyword>
<comment type="similarity">
    <text evidence="1">Belongs to the LacAB/RpiB family.</text>
</comment>
<dbReference type="SUPFAM" id="SSF89623">
    <property type="entry name" value="Ribose/Galactose isomerase RpiB/AlsB"/>
    <property type="match status" value="1"/>
</dbReference>
<dbReference type="PANTHER" id="PTHR30345:SF0">
    <property type="entry name" value="DNA DAMAGE-REPAIR_TOLERATION PROTEIN DRT102"/>
    <property type="match status" value="1"/>
</dbReference>
<dbReference type="AlphaFoldDB" id="A0A1I0F9H3"/>
<proteinExistence type="inferred from homology"/>